<reference evidence="1 2" key="2">
    <citation type="journal article" date="2011" name="J. Bacteriol.">
        <title>Complete genome sequence of strain HTCC2503T of Parvularcula bermudensis, the type species of the order "Parvularculales" in the class Alphaproteobacteria.</title>
        <authorList>
            <person name="Oh H.M."/>
            <person name="Kang I."/>
            <person name="Vergin K.L."/>
            <person name="Kang D."/>
            <person name="Rhee K.H."/>
            <person name="Giovannoni S.J."/>
            <person name="Cho J.C."/>
        </authorList>
    </citation>
    <scope>NUCLEOTIDE SEQUENCE [LARGE SCALE GENOMIC DNA]</scope>
    <source>
        <strain evidence="2">ATCC BAA-594 / HTCC2503 / KCTC 12087</strain>
    </source>
</reference>
<dbReference type="Proteomes" id="UP000001302">
    <property type="component" value="Chromosome"/>
</dbReference>
<dbReference type="KEGG" id="pbr:PB2503_08024"/>
<keyword evidence="2" id="KW-1185">Reference proteome</keyword>
<evidence type="ECO:0000313" key="1">
    <source>
        <dbReference type="EMBL" id="ADM09660.1"/>
    </source>
</evidence>
<dbReference type="HOGENOM" id="CLU_798709_0_0_5"/>
<dbReference type="STRING" id="314260.PB2503_08024"/>
<dbReference type="AlphaFoldDB" id="E0TH76"/>
<dbReference type="eggNOG" id="ENOG5032ZMF">
    <property type="taxonomic scope" value="Bacteria"/>
</dbReference>
<organism evidence="1 2">
    <name type="scientific">Parvularcula bermudensis (strain ATCC BAA-594 / HTCC2503 / KCTC 12087)</name>
    <dbReference type="NCBI Taxonomy" id="314260"/>
    <lineage>
        <taxon>Bacteria</taxon>
        <taxon>Pseudomonadati</taxon>
        <taxon>Pseudomonadota</taxon>
        <taxon>Alphaproteobacteria</taxon>
        <taxon>Parvularculales</taxon>
        <taxon>Parvularculaceae</taxon>
        <taxon>Parvularcula</taxon>
    </lineage>
</organism>
<reference evidence="2" key="1">
    <citation type="submission" date="2010-08" db="EMBL/GenBank/DDBJ databases">
        <title>Genome sequence of Parvularcula bermudensis HTCC2503.</title>
        <authorList>
            <person name="Kang D.-M."/>
            <person name="Oh H.-M."/>
            <person name="Cho J.-C."/>
        </authorList>
    </citation>
    <scope>NUCLEOTIDE SEQUENCE [LARGE SCALE GENOMIC DNA]</scope>
    <source>
        <strain evidence="2">ATCC BAA-594 / HTCC2503 / KCTC 12087</strain>
    </source>
</reference>
<name>E0TH76_PARBH</name>
<proteinExistence type="predicted"/>
<dbReference type="EMBL" id="CP002156">
    <property type="protein sequence ID" value="ADM09660.1"/>
    <property type="molecule type" value="Genomic_DNA"/>
</dbReference>
<evidence type="ECO:0000313" key="2">
    <source>
        <dbReference type="Proteomes" id="UP000001302"/>
    </source>
</evidence>
<gene>
    <name evidence="1" type="ordered locus">PB2503_08024</name>
</gene>
<protein>
    <submittedName>
        <fullName evidence="1">Uncharacterized protein</fullName>
    </submittedName>
</protein>
<sequence>MVTEMMRGADSRKRHREIGMGSRWIIAAVAVLMGSTAGAEDAPSLSKTQIGAAPLLETTASFYVRLREDLSFVDATPLNSASITRQAHERLASHPVDRMARAQLAYAALIAAESPRFAASLAEKGQRDKRREAFLEDLRENPGVVRDLRGADEAIEAIRTAFAKDAMRIEALGDRYIADAYRLQETGWARSKLPTKGMTRVNAAKSYKESRDWVTYAPRAQSSDMKGARIPLLKTDQAWSPDWSSEVPPAAPPLDQDRQFYMTKALVLAARYALDDLNTQHLEAYKPNRRGKRCYTMAMLNFDQCIAATRTSYEEAFCIGTHGLQDVSRCVGWIAEAGSPRG</sequence>
<accession>E0TH76</accession>